<organism evidence="1 2">
    <name type="scientific">Saccharomycodes ludwigii</name>
    <dbReference type="NCBI Taxonomy" id="36035"/>
    <lineage>
        <taxon>Eukaryota</taxon>
        <taxon>Fungi</taxon>
        <taxon>Dikarya</taxon>
        <taxon>Ascomycota</taxon>
        <taxon>Saccharomycotina</taxon>
        <taxon>Saccharomycetes</taxon>
        <taxon>Saccharomycodales</taxon>
        <taxon>Saccharomycodaceae</taxon>
        <taxon>Saccharomycodes</taxon>
    </lineage>
</organism>
<dbReference type="PANTHER" id="PTHR13318:SF95">
    <property type="entry name" value="F-BOX PROTEIN YLR352W"/>
    <property type="match status" value="1"/>
</dbReference>
<proteinExistence type="predicted"/>
<dbReference type="Gene3D" id="3.80.10.10">
    <property type="entry name" value="Ribonuclease Inhibitor"/>
    <property type="match status" value="2"/>
</dbReference>
<dbReference type="Proteomes" id="UP000262825">
    <property type="component" value="Unassembled WGS sequence"/>
</dbReference>
<evidence type="ECO:0000313" key="2">
    <source>
        <dbReference type="Proteomes" id="UP000262825"/>
    </source>
</evidence>
<dbReference type="GO" id="GO:0019005">
    <property type="term" value="C:SCF ubiquitin ligase complex"/>
    <property type="evidence" value="ECO:0007669"/>
    <property type="project" value="TreeGrafter"/>
</dbReference>
<dbReference type="VEuPathDB" id="FungiDB:SCODWIG_01368"/>
<dbReference type="SUPFAM" id="SSF52047">
    <property type="entry name" value="RNI-like"/>
    <property type="match status" value="1"/>
</dbReference>
<evidence type="ECO:0000313" key="1">
    <source>
        <dbReference type="EMBL" id="SSD59607.1"/>
    </source>
</evidence>
<dbReference type="InterPro" id="IPR032675">
    <property type="entry name" value="LRR_dom_sf"/>
</dbReference>
<dbReference type="EMBL" id="UFAJ01000170">
    <property type="protein sequence ID" value="SSD59607.1"/>
    <property type="molecule type" value="Genomic_DNA"/>
</dbReference>
<evidence type="ECO:0008006" key="3">
    <source>
        <dbReference type="Google" id="ProtNLM"/>
    </source>
</evidence>
<sequence length="548" mass="63833">MTTTSTFPIEIWYKILNIQYEELMSNDQPPSPEKFDSNLEIFLKSNLLVNKYFYQACLRLSSRYCNFATAKRFNNFLQKIIKLKSEDSLANSGNITKIMYSDMIEIVDFSELTSIGLGRSQYMNKEIKNLTSKTLWKFLENCPNIKGFLANEHIQMDLDHKIISYLLNKMEALDFCGCTGDTFSDNFVKSVQHSGIDGNYSKLTKLGLNNCTDLPKKDIYQVLLKSMKGLRKLDLSRTCIDDRILKIFPIMHNLTHFSIGMCSNLTPYGILDFITYHPTMTASKFGNNIDNKLQWLNLQVGNQYSTWTSIHVTILLKKLIINGHNKTLKYLNLNGLPVTEKHLNILSENFPNLVSLHISDCEAPTSLLREFISKMKYLKFINLNNSKFIKEWYFFTNAKYELLNCSESLVSIELSFKTWSKLQSFSDNHSIMVPHTNGDTSNMIQWICYLDSSFGRRFWIYRVDDFFNRNDLDTAGRFDTYDLHGNKNIEITRQPDFLKFAQYKVVIGTSIIKHPTSSSSIDDYGMYDENYVFDWVERGMYRYYSLRL</sequence>
<name>A0A376B4H0_9ASCO</name>
<dbReference type="AlphaFoldDB" id="A0A376B4H0"/>
<keyword evidence="2" id="KW-1185">Reference proteome</keyword>
<accession>A0A376B4H0</accession>
<dbReference type="PANTHER" id="PTHR13318">
    <property type="entry name" value="PARTNER OF PAIRED, ISOFORM B-RELATED"/>
    <property type="match status" value="1"/>
</dbReference>
<reference evidence="2" key="1">
    <citation type="submission" date="2018-06" db="EMBL/GenBank/DDBJ databases">
        <authorList>
            <person name="Guldener U."/>
        </authorList>
    </citation>
    <scope>NUCLEOTIDE SEQUENCE [LARGE SCALE GENOMIC DNA]</scope>
    <source>
        <strain evidence="2">UTAD17</strain>
    </source>
</reference>
<gene>
    <name evidence="1" type="ORF">SCODWIG_01368</name>
</gene>
<protein>
    <recommendedName>
        <fullName evidence="3">F-box protein YLR352W</fullName>
    </recommendedName>
</protein>
<dbReference type="GO" id="GO:0031146">
    <property type="term" value="P:SCF-dependent proteasomal ubiquitin-dependent protein catabolic process"/>
    <property type="evidence" value="ECO:0007669"/>
    <property type="project" value="TreeGrafter"/>
</dbReference>